<sequence>MGAFTVVIENNDLIIDDPERGYEINRHFLDFHIAGFGYADGLDVIDNLTLGQPVQLVLEPDNPYDPQAIAIYFKDVKLGYVPRYQNDLLSKLLFYGYGELLEARIQMADLQAEPKQQFRVAVRIKDGRGQN</sequence>
<comment type="caution">
    <text evidence="4">The sequence shown here is derived from an EMBL/GenBank/DDBJ whole genome shotgun (WGS) entry which is preliminary data.</text>
</comment>
<dbReference type="AlphaFoldDB" id="A0A7X3C3A9"/>
<dbReference type="GO" id="GO:0004519">
    <property type="term" value="F:endonuclease activity"/>
    <property type="evidence" value="ECO:0007669"/>
    <property type="project" value="UniProtKB-KW"/>
</dbReference>
<reference evidence="4 5" key="1">
    <citation type="submission" date="2019-11" db="EMBL/GenBank/DDBJ databases">
        <title>Lactobacillus sp. nov. CRM56-3, isolated from fermented tea leaves.</title>
        <authorList>
            <person name="Phuengjayaem S."/>
            <person name="Tanasupawat S."/>
        </authorList>
    </citation>
    <scope>NUCLEOTIDE SEQUENCE [LARGE SCALE GENOMIC DNA]</scope>
    <source>
        <strain evidence="4 5">CRM56-3</strain>
    </source>
</reference>
<dbReference type="GO" id="GO:0008270">
    <property type="term" value="F:zinc ion binding"/>
    <property type="evidence" value="ECO:0007669"/>
    <property type="project" value="InterPro"/>
</dbReference>
<dbReference type="EMBL" id="WNJO01000005">
    <property type="protein sequence ID" value="MTV82079.1"/>
    <property type="molecule type" value="Genomic_DNA"/>
</dbReference>
<protein>
    <submittedName>
        <fullName evidence="4">Restriction endonuclease</fullName>
    </submittedName>
</protein>
<dbReference type="Proteomes" id="UP000466388">
    <property type="component" value="Unassembled WGS sequence"/>
</dbReference>
<dbReference type="Pfam" id="PF08797">
    <property type="entry name" value="HIRAN"/>
    <property type="match status" value="1"/>
</dbReference>
<dbReference type="InterPro" id="IPR014905">
    <property type="entry name" value="HIRAN"/>
</dbReference>
<name>A0A7X3C3A9_9LACO</name>
<keyword evidence="4" id="KW-0255">Endonuclease</keyword>
<keyword evidence="4" id="KW-0540">Nuclease</keyword>
<accession>A0A7X3C3A9</accession>
<evidence type="ECO:0000256" key="2">
    <source>
        <dbReference type="ARBA" id="ARBA00022801"/>
    </source>
</evidence>
<gene>
    <name evidence="4" type="ORF">GM612_05360</name>
</gene>
<evidence type="ECO:0000313" key="4">
    <source>
        <dbReference type="EMBL" id="MTV82079.1"/>
    </source>
</evidence>
<dbReference type="SMART" id="SM00910">
    <property type="entry name" value="HIRAN"/>
    <property type="match status" value="1"/>
</dbReference>
<evidence type="ECO:0000313" key="5">
    <source>
        <dbReference type="Proteomes" id="UP000466388"/>
    </source>
</evidence>
<dbReference type="GO" id="GO:0016818">
    <property type="term" value="F:hydrolase activity, acting on acid anhydrides, in phosphorus-containing anhydrides"/>
    <property type="evidence" value="ECO:0007669"/>
    <property type="project" value="InterPro"/>
</dbReference>
<keyword evidence="5" id="KW-1185">Reference proteome</keyword>
<evidence type="ECO:0000259" key="3">
    <source>
        <dbReference type="SMART" id="SM00910"/>
    </source>
</evidence>
<keyword evidence="1" id="KW-0479">Metal-binding</keyword>
<keyword evidence="2" id="KW-0378">Hydrolase</keyword>
<organism evidence="4 5">
    <name type="scientific">Secundilactobacillus folii</name>
    <dbReference type="NCBI Taxonomy" id="2678357"/>
    <lineage>
        <taxon>Bacteria</taxon>
        <taxon>Bacillati</taxon>
        <taxon>Bacillota</taxon>
        <taxon>Bacilli</taxon>
        <taxon>Lactobacillales</taxon>
        <taxon>Lactobacillaceae</taxon>
        <taxon>Secundilactobacillus</taxon>
    </lineage>
</organism>
<feature type="domain" description="HIRAN" evidence="3">
    <location>
        <begin position="26"/>
        <end position="126"/>
    </location>
</feature>
<dbReference type="Gene3D" id="3.30.70.2330">
    <property type="match status" value="1"/>
</dbReference>
<dbReference type="GO" id="GO:0003676">
    <property type="term" value="F:nucleic acid binding"/>
    <property type="evidence" value="ECO:0007669"/>
    <property type="project" value="InterPro"/>
</dbReference>
<proteinExistence type="predicted"/>
<evidence type="ECO:0000256" key="1">
    <source>
        <dbReference type="ARBA" id="ARBA00022723"/>
    </source>
</evidence>